<dbReference type="InterPro" id="IPR012337">
    <property type="entry name" value="RNaseH-like_sf"/>
</dbReference>
<dbReference type="InterPro" id="IPR036691">
    <property type="entry name" value="Endo/exonu/phosph_ase_sf"/>
</dbReference>
<keyword evidence="7" id="KW-1185">Reference proteome</keyword>
<evidence type="ECO:0000313" key="7">
    <source>
        <dbReference type="Proteomes" id="UP001147733"/>
    </source>
</evidence>
<reference evidence="6" key="2">
    <citation type="journal article" date="2023" name="IMA Fungus">
        <title>Comparative genomic study of the Penicillium genus elucidates a diverse pangenome and 15 lateral gene transfer events.</title>
        <authorList>
            <person name="Petersen C."/>
            <person name="Sorensen T."/>
            <person name="Nielsen M.R."/>
            <person name="Sondergaard T.E."/>
            <person name="Sorensen J.L."/>
            <person name="Fitzpatrick D.A."/>
            <person name="Frisvad J.C."/>
            <person name="Nielsen K.L."/>
        </authorList>
    </citation>
    <scope>NUCLEOTIDE SEQUENCE</scope>
    <source>
        <strain evidence="6">IBT 23319</strain>
    </source>
</reference>
<dbReference type="Pfam" id="PF14529">
    <property type="entry name" value="Exo_endo_phos_2"/>
    <property type="match status" value="1"/>
</dbReference>
<dbReference type="GO" id="GO:0008270">
    <property type="term" value="F:zinc ion binding"/>
    <property type="evidence" value="ECO:0007669"/>
    <property type="project" value="UniProtKB-KW"/>
</dbReference>
<dbReference type="GO" id="GO:0003964">
    <property type="term" value="F:RNA-directed DNA polymerase activity"/>
    <property type="evidence" value="ECO:0007669"/>
    <property type="project" value="UniProtKB-KW"/>
</dbReference>
<dbReference type="GeneID" id="81380013"/>
<keyword evidence="6" id="KW-0808">Transferase</keyword>
<dbReference type="SUPFAM" id="SSF53098">
    <property type="entry name" value="Ribonuclease H-like"/>
    <property type="match status" value="1"/>
</dbReference>
<dbReference type="CDD" id="cd09276">
    <property type="entry name" value="Rnase_HI_RT_non_LTR"/>
    <property type="match status" value="1"/>
</dbReference>
<dbReference type="PROSITE" id="PS50879">
    <property type="entry name" value="RNASE_H_1"/>
    <property type="match status" value="1"/>
</dbReference>
<feature type="region of interest" description="Disordered" evidence="3">
    <location>
        <begin position="1361"/>
        <end position="1382"/>
    </location>
</feature>
<keyword evidence="6" id="KW-0695">RNA-directed DNA polymerase</keyword>
<keyword evidence="6" id="KW-0548">Nucleotidyltransferase</keyword>
<dbReference type="RefSeq" id="XP_056503340.1">
    <property type="nucleotide sequence ID" value="XM_056640846.1"/>
</dbReference>
<dbReference type="Gene3D" id="3.60.10.10">
    <property type="entry name" value="Endonuclease/exonuclease/phosphatase"/>
    <property type="match status" value="1"/>
</dbReference>
<evidence type="ECO:0000256" key="1">
    <source>
        <dbReference type="PROSITE-ProRule" id="PRU00047"/>
    </source>
</evidence>
<evidence type="ECO:0000259" key="5">
    <source>
        <dbReference type="PROSITE" id="PS50879"/>
    </source>
</evidence>
<dbReference type="Proteomes" id="UP001147733">
    <property type="component" value="Unassembled WGS sequence"/>
</dbReference>
<dbReference type="GO" id="GO:0003676">
    <property type="term" value="F:nucleic acid binding"/>
    <property type="evidence" value="ECO:0007669"/>
    <property type="project" value="InterPro"/>
</dbReference>
<name>A0A9W9P9I4_PENCI</name>
<keyword evidence="1" id="KW-0863">Zinc-finger</keyword>
<protein>
    <submittedName>
        <fullName evidence="6">Reverse transcriptase</fullName>
    </submittedName>
</protein>
<evidence type="ECO:0000313" key="6">
    <source>
        <dbReference type="EMBL" id="KAJ5240335.1"/>
    </source>
</evidence>
<dbReference type="Gene3D" id="3.30.420.10">
    <property type="entry name" value="Ribonuclease H-like superfamily/Ribonuclease H"/>
    <property type="match status" value="1"/>
</dbReference>
<organism evidence="6 7">
    <name type="scientific">Penicillium citrinum</name>
    <dbReference type="NCBI Taxonomy" id="5077"/>
    <lineage>
        <taxon>Eukaryota</taxon>
        <taxon>Fungi</taxon>
        <taxon>Dikarya</taxon>
        <taxon>Ascomycota</taxon>
        <taxon>Pezizomycotina</taxon>
        <taxon>Eurotiomycetes</taxon>
        <taxon>Eurotiomycetidae</taxon>
        <taxon>Eurotiales</taxon>
        <taxon>Aspergillaceae</taxon>
        <taxon>Penicillium</taxon>
    </lineage>
</organism>
<proteinExistence type="predicted"/>
<dbReference type="InterPro" id="IPR036397">
    <property type="entry name" value="RNaseH_sf"/>
</dbReference>
<dbReference type="OrthoDB" id="4368687at2759"/>
<dbReference type="PROSITE" id="PS50158">
    <property type="entry name" value="ZF_CCHC"/>
    <property type="match status" value="1"/>
</dbReference>
<gene>
    <name evidence="6" type="ORF">N7469_001926</name>
</gene>
<feature type="domain" description="RNase H type-1" evidence="5">
    <location>
        <begin position="1053"/>
        <end position="1200"/>
    </location>
</feature>
<dbReference type="PANTHER" id="PTHR33273:SF4">
    <property type="entry name" value="ENDONUCLEASE_EXONUCLEASE_PHOSPHATASE DOMAIN-CONTAINING PROTEIN"/>
    <property type="match status" value="1"/>
</dbReference>
<dbReference type="SUPFAM" id="SSF56219">
    <property type="entry name" value="DNase I-like"/>
    <property type="match status" value="1"/>
</dbReference>
<accession>A0A9W9P9I4</accession>
<feature type="coiled-coil region" evidence="2">
    <location>
        <begin position="85"/>
        <end position="119"/>
    </location>
</feature>
<dbReference type="InterPro" id="IPR002156">
    <property type="entry name" value="RNaseH_domain"/>
</dbReference>
<dbReference type="InterPro" id="IPR001878">
    <property type="entry name" value="Znf_CCHC"/>
</dbReference>
<dbReference type="InterPro" id="IPR005135">
    <property type="entry name" value="Endo/exonuclease/phosphatase"/>
</dbReference>
<keyword evidence="1" id="KW-0479">Metal-binding</keyword>
<reference evidence="6" key="1">
    <citation type="submission" date="2022-11" db="EMBL/GenBank/DDBJ databases">
        <authorList>
            <person name="Petersen C."/>
        </authorList>
    </citation>
    <scope>NUCLEOTIDE SEQUENCE</scope>
    <source>
        <strain evidence="6">IBT 23319</strain>
    </source>
</reference>
<comment type="caution">
    <text evidence="6">The sequence shown here is derived from an EMBL/GenBank/DDBJ whole genome shotgun (WGS) entry which is preliminary data.</text>
</comment>
<keyword evidence="2" id="KW-0175">Coiled coil</keyword>
<feature type="domain" description="CCHC-type" evidence="4">
    <location>
        <begin position="354"/>
        <end position="370"/>
    </location>
</feature>
<dbReference type="Pfam" id="PF00075">
    <property type="entry name" value="RNase_H"/>
    <property type="match status" value="1"/>
</dbReference>
<evidence type="ECO:0000256" key="3">
    <source>
        <dbReference type="SAM" id="MobiDB-lite"/>
    </source>
</evidence>
<evidence type="ECO:0000259" key="4">
    <source>
        <dbReference type="PROSITE" id="PS50158"/>
    </source>
</evidence>
<evidence type="ECO:0000256" key="2">
    <source>
        <dbReference type="SAM" id="Coils"/>
    </source>
</evidence>
<dbReference type="PANTHER" id="PTHR33273">
    <property type="entry name" value="DOMAIN-CONTAINING PROTEIN, PUTATIVE-RELATED"/>
    <property type="match status" value="1"/>
</dbReference>
<keyword evidence="1" id="KW-0862">Zinc</keyword>
<sequence>MADPHTGGPEPHPTNTQENITNVVEDDHEAQAVTDTSCLLNERRKRTRSSDAFTPSDPASRITTREVWKLVSSLKEVIRRQTAVIETTQNELQEIKHSQNVLQEQNEKLHEEVKALRAQVESAPVAAATRTWAAVAANGRNTTPSLNHRQSEKEQNCIRISTQRTVVDPRDNDNSDGNVFGRYLPTDAVNNHIRTALQSDAATQEAQVAGIGTTKTGYLIRFQDTESAEVARNNSGWIQKLGNNTKLVKPRFGVVVHRTPTEEFDLGTGVSPPTAEQIIQAAVKIIEENDLAKHGFRIEELAWMKAKDKVLGKFASLGIWFDSAEGAEYMLRSGFLVNQHYIPYVERREIKKKRCFRCQRFGHLAWSCKETPRCGHCAGQHERERCPPGPSDPRLYQMLETNLRILQLNMMKSAPRMEALINDHQNQDLDILLIQEPSITTYHTHVNHSAWRLYRPTTKTDATRFRSLIYVNRRISTSSHRQIPCDHPDVAAIKIWTAESQTLFFSIYIPPAPIFATDDTSAIPTLTAIENTITATTQTGHRTTNIIIAGDFNRHHPMWGGNNIPPRFIEHASDLITFFQTHNLSSCLPRGTATYWALNNPGQNSTIDQTVTDRPDLLIKCQLYHENYGSDHRATYSEWNLQAQSRPSLKARKLYDRADWARIGEEVTRQMSPWKEIKTRPTLDRVVESLTAAMAQAVGRFTPDTRPTPYSKRWFTPDLKVQQVEVNQLRRRWQASCAERGRDHASTTATFQAMQKKRRAWTRTIEKAKATHWRRFLDEAGEGKLWKAATYMKPREAWGCVPALRVGSEELIENKDKAQAFLEAFFPAMNTPDPSPPAAKRGVHLQGHITFNGTDIKPSPTAKLLGVVFDQGLRWKEHIQQAIKRATKTTLALSGLRHLRPEQMRQLYQACVAPIGQVHLRHLNTVQRTVLIRILSAFRTVATATLEIEAHILPTHLRLRYRAQRTIARLHTLPRDHPIWNALSRARNRRNNVGSYARFPLAEALKTMNVDRLNELETIDPRPLPPWRVDPFTEIEIGHDRETARERAETVRNATDIVVYSDASGREGHLGAAVVTLNDDDEATESQQIQVGPMDRWSVHVAELIGIFYAVNMVYKLAHQCSSTENSIHTTATILCDSRSALQAIQNVKNKSGQPIVHAILRAASEVQAKHITLRLQWTPGHCENAGNDTADRLAKDAAQPGKSHTFRPLLARENAFIRDRIHAQWRQEWKSSIKGLHLRRIDDTLPARYTRKLYGNLPRNRAYLLTQLRTGHNWLSTYAKKFGFRDDDLCECGARETVSHVLLVCPKLRGLRVELRSKLEGALNSIPSLLGGSTEGEKGNPDIVSRSKAVQAVLDFAEASQRFRSRAPRGQPNNGNGNGPR</sequence>
<dbReference type="GO" id="GO:0004523">
    <property type="term" value="F:RNA-DNA hybrid ribonuclease activity"/>
    <property type="evidence" value="ECO:0007669"/>
    <property type="project" value="InterPro"/>
</dbReference>
<dbReference type="EMBL" id="JAPQKT010000002">
    <property type="protein sequence ID" value="KAJ5240335.1"/>
    <property type="molecule type" value="Genomic_DNA"/>
</dbReference>